<proteinExistence type="predicted"/>
<gene>
    <name evidence="2" type="ORF">H920_12219</name>
</gene>
<evidence type="ECO:0000313" key="3">
    <source>
        <dbReference type="Proteomes" id="UP000028990"/>
    </source>
</evidence>
<evidence type="ECO:0000313" key="2">
    <source>
        <dbReference type="EMBL" id="KFO26432.1"/>
    </source>
</evidence>
<protein>
    <submittedName>
        <fullName evidence="2">Uncharacterized protein</fullName>
    </submittedName>
</protein>
<dbReference type="EMBL" id="KN123186">
    <property type="protein sequence ID" value="KFO26432.1"/>
    <property type="molecule type" value="Genomic_DNA"/>
</dbReference>
<keyword evidence="1" id="KW-0812">Transmembrane</keyword>
<evidence type="ECO:0000256" key="1">
    <source>
        <dbReference type="SAM" id="Phobius"/>
    </source>
</evidence>
<keyword evidence="1" id="KW-1133">Transmembrane helix</keyword>
<accession>A0A091D5T3</accession>
<feature type="transmembrane region" description="Helical" evidence="1">
    <location>
        <begin position="84"/>
        <end position="104"/>
    </location>
</feature>
<name>A0A091D5T3_FUKDA</name>
<dbReference type="Proteomes" id="UP000028990">
    <property type="component" value="Unassembled WGS sequence"/>
</dbReference>
<organism evidence="2 3">
    <name type="scientific">Fukomys damarensis</name>
    <name type="common">Damaraland mole rat</name>
    <name type="synonym">Cryptomys damarensis</name>
    <dbReference type="NCBI Taxonomy" id="885580"/>
    <lineage>
        <taxon>Eukaryota</taxon>
        <taxon>Metazoa</taxon>
        <taxon>Chordata</taxon>
        <taxon>Craniata</taxon>
        <taxon>Vertebrata</taxon>
        <taxon>Euteleostomi</taxon>
        <taxon>Mammalia</taxon>
        <taxon>Eutheria</taxon>
        <taxon>Euarchontoglires</taxon>
        <taxon>Glires</taxon>
        <taxon>Rodentia</taxon>
        <taxon>Hystricomorpha</taxon>
        <taxon>Bathyergidae</taxon>
        <taxon>Fukomys</taxon>
    </lineage>
</organism>
<reference evidence="2 3" key="1">
    <citation type="submission" date="2013-11" db="EMBL/GenBank/DDBJ databases">
        <title>The Damaraland mole rat (Fukomys damarensis) genome and evolution of African mole rats.</title>
        <authorList>
            <person name="Gladyshev V.N."/>
            <person name="Fang X."/>
        </authorList>
    </citation>
    <scope>NUCLEOTIDE SEQUENCE [LARGE SCALE GENOMIC DNA]</scope>
    <source>
        <tissue evidence="2">Liver</tissue>
    </source>
</reference>
<sequence>MCKGRDSKDTAKTLPKKVHFSRWKGWSMTDLRSLILHVGIGLQANSPHLPQHHQNTVSMELHYDFITAQRSAVSLPSLVRYQSFLCVVSFCAISSNLAVIVPIYPSSMCLAGPQVKIGATVYWDPSRDITIFLPGNIQSQEASDAVSSTIRGPATPQLMPELSEKYHLLQGGKDKEC</sequence>
<keyword evidence="1" id="KW-0472">Membrane</keyword>
<keyword evidence="3" id="KW-1185">Reference proteome</keyword>
<dbReference type="AlphaFoldDB" id="A0A091D5T3"/>